<dbReference type="InterPro" id="IPR007167">
    <property type="entry name" value="Fe-transptr_FeoA-like"/>
</dbReference>
<name>A0A1Y4LHY0_9FIRM</name>
<dbReference type="SUPFAM" id="SSF50037">
    <property type="entry name" value="C-terminal domain of transcriptional repressors"/>
    <property type="match status" value="1"/>
</dbReference>
<dbReference type="EMBL" id="NFKK01000003">
    <property type="protein sequence ID" value="OUP53742.1"/>
    <property type="molecule type" value="Genomic_DNA"/>
</dbReference>
<comment type="caution">
    <text evidence="3">The sequence shown here is derived from an EMBL/GenBank/DDBJ whole genome shotgun (WGS) entry which is preliminary data.</text>
</comment>
<dbReference type="SMART" id="SM00899">
    <property type="entry name" value="FeoA"/>
    <property type="match status" value="1"/>
</dbReference>
<reference evidence="4" key="1">
    <citation type="submission" date="2017-04" db="EMBL/GenBank/DDBJ databases">
        <title>Function of individual gut microbiota members based on whole genome sequencing of pure cultures obtained from chicken caecum.</title>
        <authorList>
            <person name="Medvecky M."/>
            <person name="Cejkova D."/>
            <person name="Polansky O."/>
            <person name="Karasova D."/>
            <person name="Kubasova T."/>
            <person name="Cizek A."/>
            <person name="Rychlik I."/>
        </authorList>
    </citation>
    <scope>NUCLEOTIDE SEQUENCE [LARGE SCALE GENOMIC DNA]</scope>
    <source>
        <strain evidence="4">An180</strain>
    </source>
</reference>
<dbReference type="Proteomes" id="UP000195897">
    <property type="component" value="Unassembled WGS sequence"/>
</dbReference>
<sequence length="81" mass="8536">MDELMACCKSSLSQMTAGQQAVIGRIEVPEALAERLTALGILEGTAVKCLGAGPLGDPVAYEIRRTVIALRRADCMGIEVC</sequence>
<keyword evidence="1" id="KW-0408">Iron</keyword>
<dbReference type="PANTHER" id="PTHR42954">
    <property type="entry name" value="FE(2+) TRANSPORT PROTEIN A"/>
    <property type="match status" value="1"/>
</dbReference>
<dbReference type="PANTHER" id="PTHR42954:SF2">
    <property type="entry name" value="FE(2+) TRANSPORT PROTEIN A"/>
    <property type="match status" value="1"/>
</dbReference>
<dbReference type="Pfam" id="PF04023">
    <property type="entry name" value="FeoA"/>
    <property type="match status" value="1"/>
</dbReference>
<dbReference type="InterPro" id="IPR038157">
    <property type="entry name" value="FeoA_core_dom"/>
</dbReference>
<dbReference type="GO" id="GO:0046914">
    <property type="term" value="F:transition metal ion binding"/>
    <property type="evidence" value="ECO:0007669"/>
    <property type="project" value="InterPro"/>
</dbReference>
<proteinExistence type="predicted"/>
<protein>
    <recommendedName>
        <fullName evidence="2">Ferrous iron transporter FeoA-like domain-containing protein</fullName>
    </recommendedName>
</protein>
<evidence type="ECO:0000259" key="2">
    <source>
        <dbReference type="SMART" id="SM00899"/>
    </source>
</evidence>
<accession>A0A1Y4LHY0</accession>
<dbReference type="InterPro" id="IPR052713">
    <property type="entry name" value="FeoA"/>
</dbReference>
<organism evidence="3 4">
    <name type="scientific">Butyricicoccus pullicaecorum</name>
    <dbReference type="NCBI Taxonomy" id="501571"/>
    <lineage>
        <taxon>Bacteria</taxon>
        <taxon>Bacillati</taxon>
        <taxon>Bacillota</taxon>
        <taxon>Clostridia</taxon>
        <taxon>Eubacteriales</taxon>
        <taxon>Butyricicoccaceae</taxon>
        <taxon>Butyricicoccus</taxon>
    </lineage>
</organism>
<evidence type="ECO:0000256" key="1">
    <source>
        <dbReference type="ARBA" id="ARBA00023004"/>
    </source>
</evidence>
<gene>
    <name evidence="3" type="ORF">B5F17_03925</name>
</gene>
<evidence type="ECO:0000313" key="3">
    <source>
        <dbReference type="EMBL" id="OUP53742.1"/>
    </source>
</evidence>
<dbReference type="Gene3D" id="2.30.30.90">
    <property type="match status" value="1"/>
</dbReference>
<evidence type="ECO:0000313" key="4">
    <source>
        <dbReference type="Proteomes" id="UP000195897"/>
    </source>
</evidence>
<dbReference type="InterPro" id="IPR008988">
    <property type="entry name" value="Transcriptional_repressor_C"/>
</dbReference>
<dbReference type="AlphaFoldDB" id="A0A1Y4LHY0"/>
<feature type="domain" description="Ferrous iron transporter FeoA-like" evidence="2">
    <location>
        <begin position="10"/>
        <end position="81"/>
    </location>
</feature>